<comment type="caution">
    <text evidence="1">The sequence shown here is derived from an EMBL/GenBank/DDBJ whole genome shotgun (WGS) entry which is preliminary data.</text>
</comment>
<proteinExistence type="predicted"/>
<evidence type="ECO:0000313" key="2">
    <source>
        <dbReference type="Proteomes" id="UP000887013"/>
    </source>
</evidence>
<dbReference type="AlphaFoldDB" id="A0A8X6U1X6"/>
<gene>
    <name evidence="1" type="primary">nrf-6_21</name>
    <name evidence="1" type="ORF">NPIL_94701</name>
</gene>
<dbReference type="OrthoDB" id="6419478at2759"/>
<keyword evidence="2" id="KW-1185">Reference proteome</keyword>
<name>A0A8X6U1X6_NEPPI</name>
<organism evidence="1 2">
    <name type="scientific">Nephila pilipes</name>
    <name type="common">Giant wood spider</name>
    <name type="synonym">Nephila maculata</name>
    <dbReference type="NCBI Taxonomy" id="299642"/>
    <lineage>
        <taxon>Eukaryota</taxon>
        <taxon>Metazoa</taxon>
        <taxon>Ecdysozoa</taxon>
        <taxon>Arthropoda</taxon>
        <taxon>Chelicerata</taxon>
        <taxon>Arachnida</taxon>
        <taxon>Araneae</taxon>
        <taxon>Araneomorphae</taxon>
        <taxon>Entelegynae</taxon>
        <taxon>Araneoidea</taxon>
        <taxon>Nephilidae</taxon>
        <taxon>Nephila</taxon>
    </lineage>
</organism>
<accession>A0A8X6U1X6</accession>
<dbReference type="EMBL" id="BMAW01117150">
    <property type="protein sequence ID" value="GFT73667.1"/>
    <property type="molecule type" value="Genomic_DNA"/>
</dbReference>
<evidence type="ECO:0000313" key="1">
    <source>
        <dbReference type="EMBL" id="GFT73667.1"/>
    </source>
</evidence>
<sequence>MWAIVGTSAKRPNRTVTGSLIFPDYPPSALNSEEEDDDTGELKTFQEVEGKMKSLIDDVIKKVLPFVIRSSADIRLSGRCMASIFQMVIGMQKLQEWAVRSK</sequence>
<reference evidence="1" key="1">
    <citation type="submission" date="2020-08" db="EMBL/GenBank/DDBJ databases">
        <title>Multicomponent nature underlies the extraordinary mechanical properties of spider dragline silk.</title>
        <authorList>
            <person name="Kono N."/>
            <person name="Nakamura H."/>
            <person name="Mori M."/>
            <person name="Yoshida Y."/>
            <person name="Ohtoshi R."/>
            <person name="Malay A.D."/>
            <person name="Moran D.A.P."/>
            <person name="Tomita M."/>
            <person name="Numata K."/>
            <person name="Arakawa K."/>
        </authorList>
    </citation>
    <scope>NUCLEOTIDE SEQUENCE</scope>
</reference>
<dbReference type="Proteomes" id="UP000887013">
    <property type="component" value="Unassembled WGS sequence"/>
</dbReference>
<protein>
    <submittedName>
        <fullName evidence="1">Nose resistant to fluoxetine protein 6</fullName>
    </submittedName>
</protein>